<keyword evidence="3" id="KW-1185">Reference proteome</keyword>
<dbReference type="EMBL" id="CP136862">
    <property type="protein sequence ID" value="WOJ89272.1"/>
    <property type="molecule type" value="Genomic_DNA"/>
</dbReference>
<keyword evidence="1" id="KW-0732">Signal</keyword>
<evidence type="ECO:0000313" key="3">
    <source>
        <dbReference type="Proteomes" id="UP001626536"/>
    </source>
</evidence>
<sequence length="86" mass="9349">MKLSTLVTAGMIIALMAGPSLAFENQTKADSNRLVQTVSCSVNDENKQAYCMRACEESYIDASQNYAATPQSRTDNRKACETKCGC</sequence>
<reference evidence="2 3" key="1">
    <citation type="submission" date="2023-10" db="EMBL/GenBank/DDBJ databases">
        <title>Novel methanotroph of the genus Methylocapsa from a subarctic wetland.</title>
        <authorList>
            <person name="Belova S.E."/>
            <person name="Oshkin I.Y."/>
            <person name="Miroshnikov K."/>
            <person name="Dedysh S.N."/>
        </authorList>
    </citation>
    <scope>NUCLEOTIDE SEQUENCE [LARGE SCALE GENOMIC DNA]</scope>
    <source>
        <strain evidence="2 3">RX1</strain>
    </source>
</reference>
<name>A0ABZ0HPR5_9HYPH</name>
<dbReference type="RefSeq" id="WP_407338714.1">
    <property type="nucleotide sequence ID" value="NZ_CP136862.1"/>
</dbReference>
<evidence type="ECO:0000256" key="1">
    <source>
        <dbReference type="SAM" id="SignalP"/>
    </source>
</evidence>
<dbReference type="Proteomes" id="UP001626536">
    <property type="component" value="Chromosome"/>
</dbReference>
<feature type="signal peptide" evidence="1">
    <location>
        <begin position="1"/>
        <end position="22"/>
    </location>
</feature>
<accession>A0ABZ0HPR5</accession>
<organism evidence="2 3">
    <name type="scientific">Methylocapsa polymorpha</name>
    <dbReference type="NCBI Taxonomy" id="3080828"/>
    <lineage>
        <taxon>Bacteria</taxon>
        <taxon>Pseudomonadati</taxon>
        <taxon>Pseudomonadota</taxon>
        <taxon>Alphaproteobacteria</taxon>
        <taxon>Hyphomicrobiales</taxon>
        <taxon>Beijerinckiaceae</taxon>
        <taxon>Methylocapsa</taxon>
    </lineage>
</organism>
<evidence type="ECO:0000313" key="2">
    <source>
        <dbReference type="EMBL" id="WOJ89272.1"/>
    </source>
</evidence>
<feature type="chain" id="PRO_5045663025" evidence="1">
    <location>
        <begin position="23"/>
        <end position="86"/>
    </location>
</feature>
<proteinExistence type="predicted"/>
<protein>
    <submittedName>
        <fullName evidence="2">Uncharacterized protein</fullName>
    </submittedName>
</protein>
<gene>
    <name evidence="2" type="ORF">RZS28_15940</name>
</gene>